<feature type="compositionally biased region" description="Basic and acidic residues" evidence="1">
    <location>
        <begin position="864"/>
        <end position="897"/>
    </location>
</feature>
<feature type="region of interest" description="Disordered" evidence="1">
    <location>
        <begin position="151"/>
        <end position="311"/>
    </location>
</feature>
<feature type="region of interest" description="Disordered" evidence="1">
    <location>
        <begin position="653"/>
        <end position="729"/>
    </location>
</feature>
<feature type="compositionally biased region" description="Polar residues" evidence="1">
    <location>
        <begin position="240"/>
        <end position="249"/>
    </location>
</feature>
<feature type="compositionally biased region" description="Polar residues" evidence="1">
    <location>
        <begin position="179"/>
        <end position="192"/>
    </location>
</feature>
<feature type="compositionally biased region" description="Polar residues" evidence="1">
    <location>
        <begin position="354"/>
        <end position="367"/>
    </location>
</feature>
<dbReference type="OrthoDB" id="10337488at2759"/>
<organism evidence="2 3">
    <name type="scientific">Actinia tenebrosa</name>
    <name type="common">Australian red waratah sea anemone</name>
    <dbReference type="NCBI Taxonomy" id="6105"/>
    <lineage>
        <taxon>Eukaryota</taxon>
        <taxon>Metazoa</taxon>
        <taxon>Cnidaria</taxon>
        <taxon>Anthozoa</taxon>
        <taxon>Hexacorallia</taxon>
        <taxon>Actiniaria</taxon>
        <taxon>Actiniidae</taxon>
        <taxon>Actinia</taxon>
    </lineage>
</organism>
<accession>A0A6P8IBB9</accession>
<dbReference type="GeneID" id="116299974"/>
<protein>
    <submittedName>
        <fullName evidence="3">Calponin homology domain-containing protein DDB_G0272472-like</fullName>
    </submittedName>
</protein>
<feature type="compositionally biased region" description="Basic and acidic residues" evidence="1">
    <location>
        <begin position="1145"/>
        <end position="1195"/>
    </location>
</feature>
<feature type="compositionally biased region" description="Low complexity" evidence="1">
    <location>
        <begin position="1015"/>
        <end position="1026"/>
    </location>
</feature>
<dbReference type="KEGG" id="aten:116299974"/>
<feature type="region of interest" description="Disordered" evidence="1">
    <location>
        <begin position="335"/>
        <end position="418"/>
    </location>
</feature>
<feature type="compositionally biased region" description="Basic residues" evidence="1">
    <location>
        <begin position="1034"/>
        <end position="1043"/>
    </location>
</feature>
<reference evidence="3" key="1">
    <citation type="submission" date="2025-08" db="UniProtKB">
        <authorList>
            <consortium name="RefSeq"/>
        </authorList>
    </citation>
    <scope>IDENTIFICATION</scope>
    <source>
        <tissue evidence="3">Tentacle</tissue>
    </source>
</reference>
<feature type="compositionally biased region" description="Acidic residues" evidence="1">
    <location>
        <begin position="290"/>
        <end position="302"/>
    </location>
</feature>
<dbReference type="InParanoid" id="A0A6P8IBB9"/>
<feature type="region of interest" description="Disordered" evidence="1">
    <location>
        <begin position="752"/>
        <end position="937"/>
    </location>
</feature>
<feature type="compositionally biased region" description="Basic and acidic residues" evidence="1">
    <location>
        <begin position="259"/>
        <end position="284"/>
    </location>
</feature>
<feature type="compositionally biased region" description="Basic and acidic residues" evidence="1">
    <location>
        <begin position="210"/>
        <end position="225"/>
    </location>
</feature>
<evidence type="ECO:0000256" key="1">
    <source>
        <dbReference type="SAM" id="MobiDB-lite"/>
    </source>
</evidence>
<feature type="compositionally biased region" description="Polar residues" evidence="1">
    <location>
        <begin position="1305"/>
        <end position="1324"/>
    </location>
</feature>
<feature type="compositionally biased region" description="Basic and acidic residues" evidence="1">
    <location>
        <begin position="833"/>
        <end position="854"/>
    </location>
</feature>
<name>A0A6P8IBB9_ACTTE</name>
<feature type="compositionally biased region" description="Basic and acidic residues" evidence="1">
    <location>
        <begin position="1064"/>
        <end position="1080"/>
    </location>
</feature>
<feature type="region of interest" description="Disordered" evidence="1">
    <location>
        <begin position="972"/>
        <end position="1236"/>
    </location>
</feature>
<dbReference type="RefSeq" id="XP_031564571.1">
    <property type="nucleotide sequence ID" value="XM_031708711.1"/>
</dbReference>
<sequence length="1369" mass="154112">MAAKDQDVVLKVTLNKIHRFMLVIAKESSIADLKTEITKVSRLLLSSADLGEIISVQSCDNHELPDIYKVGRLLKEGDSILAYSAGHVLNHADSILVEENAEMLKTTSQHSPQYSGSQKPTQNKSDLTDISKAVVQGNSIKETEDLAECCENEQECSSKRNEKEDIDKTNNTRKEKTLLKTQNVELASSGNAEQECANSRKEKKTVNSFDDNHDTFECRKEKSRNQTENIESISNKDGENSTEQNLETTDNIDEQESMEQCKEAEDKSSEGRSPERLMKEHNHETPLNSNEEDMMQCQENEDKDSISKSGRKRTVFQVENFISQSQEENWHIRVNCNQKEMSRPTDKTTRKRVFSTQMKSPPTSSNRQRIEKTPTVQEKIGRRKRKQSRTQSIDESLADEDQRHRSRESASTASQHSSIVSEIVLKSQAFKEMLESTGCFSQRRKQAIEKSVTKVATWLVNSDQDIDDETHSIQRMSTKLLDEPEETPANHCVIDSLDINDNDITSTPEVYHEDMGRKYPIIDVLQDRVLYFDSDPSDASTSGGLIKETYMSSCKVVIPKLNLTQPTVEGLKTSCSASQPRSVPPEVATAIETNAAERTEEEPSTAVVCVAGCQDTNEEECCHGSQEIIGSSGSEELFPASPKLKHLTSYTNETLPSNANEPLEHAGNEKGDEESCFSTEILESAEQARGEHHSPPKKLKLPPNVEGATTNETEDKNQDSQVVKKSQTSVEKILEDGIISQLENEQIICEETVEKSYGKKKATEQQNIEDAETTEDFSTVQKKHPIAEEAGLSSPKKKKKKSRETGETKVTNSIDGSFLSESGMNYTSSCENHSQKDKISKQRRIRDTVYSDDNKAEEESEQSMSKEGKKRDKRNSLKEKLAAVTSEKTKGSKRKDVNNNVNYKQLNEKQSKNSTNKKVFTQENSIQENSGKLPNIQTFIPESTASSPRKETAANTELPIQTSLVSLPIGVISNSEKKVTSPKLHKKSNSKNKDFPQETLPGGSQHVIHAVDDLVQSCSQSTVTTSEENAFEKKSKKKKKKERNKTVVSAEEVSEGKEKRKKNERNVDKETKISSFDSRESTILCVDEEENSDGKKRKKDKKKRGDKAVEDEKVDIREKDVTKKSSQTKKISREEEFEAANKPVKQVDRPVLKSLDETGKEEGKTRDKTKKEIKRREKNEKNDTNKEKEDRDEIPKKKRKKERKVCEENGKASQNGLSVPASHHDMFTSGSESEINTPVTDVLSWISKKINPQTTKKSSTKKTNKSTLLDLVQDDQELHSSKSVFTPRSSSMDSRSRIFHKTPIGFTNTVPRVSKKSNPTATTVSSSRRKRKLSNSPPQRRELTRQEKEMLSGGVKRLDELLDNDSVWD</sequence>
<feature type="compositionally biased region" description="Polar residues" evidence="1">
    <location>
        <begin position="409"/>
        <end position="418"/>
    </location>
</feature>
<feature type="compositionally biased region" description="Basic and acidic residues" evidence="1">
    <location>
        <begin position="1339"/>
        <end position="1356"/>
    </location>
</feature>
<gene>
    <name evidence="3" type="primary">LOC116299974</name>
</gene>
<feature type="region of interest" description="Disordered" evidence="1">
    <location>
        <begin position="104"/>
        <end position="127"/>
    </location>
</feature>
<evidence type="ECO:0000313" key="2">
    <source>
        <dbReference type="Proteomes" id="UP000515163"/>
    </source>
</evidence>
<feature type="compositionally biased region" description="Basic residues" evidence="1">
    <location>
        <begin position="1095"/>
        <end position="1105"/>
    </location>
</feature>
<feature type="compositionally biased region" description="Polar residues" evidence="1">
    <location>
        <begin position="912"/>
        <end position="937"/>
    </location>
</feature>
<feature type="compositionally biased region" description="Polar residues" evidence="1">
    <location>
        <begin position="808"/>
        <end position="832"/>
    </location>
</feature>
<feature type="region of interest" description="Disordered" evidence="1">
    <location>
        <begin position="1248"/>
        <end position="1356"/>
    </location>
</feature>
<feature type="compositionally biased region" description="Polar residues" evidence="1">
    <location>
        <begin position="105"/>
        <end position="125"/>
    </location>
</feature>
<feature type="compositionally biased region" description="Basic and acidic residues" evidence="1">
    <location>
        <begin position="156"/>
        <end position="178"/>
    </location>
</feature>
<proteinExistence type="predicted"/>
<dbReference type="Proteomes" id="UP000515163">
    <property type="component" value="Unplaced"/>
</dbReference>
<feature type="compositionally biased region" description="Polar residues" evidence="1">
    <location>
        <begin position="1281"/>
        <end position="1293"/>
    </location>
</feature>
<feature type="compositionally biased region" description="Polar residues" evidence="1">
    <location>
        <begin position="719"/>
        <end position="729"/>
    </location>
</feature>
<feature type="compositionally biased region" description="Basic and acidic residues" evidence="1">
    <location>
        <begin position="1106"/>
        <end position="1123"/>
    </location>
</feature>
<keyword evidence="2" id="KW-1185">Reference proteome</keyword>
<evidence type="ECO:0000313" key="3">
    <source>
        <dbReference type="RefSeq" id="XP_031564571.1"/>
    </source>
</evidence>
<feature type="compositionally biased region" description="Basic and acidic residues" evidence="1">
    <location>
        <begin position="752"/>
        <end position="763"/>
    </location>
</feature>